<dbReference type="AlphaFoldDB" id="A0A3B1C980"/>
<accession>A0A3B1C980</accession>
<protein>
    <submittedName>
        <fullName evidence="1">Uncharacterized protein</fullName>
    </submittedName>
</protein>
<dbReference type="EMBL" id="UOGH01000023">
    <property type="protein sequence ID" value="VAX27066.1"/>
    <property type="molecule type" value="Genomic_DNA"/>
</dbReference>
<gene>
    <name evidence="1" type="ORF">MNBD_NITROSPIRAE02-900</name>
</gene>
<feature type="non-terminal residue" evidence="1">
    <location>
        <position position="1"/>
    </location>
</feature>
<proteinExistence type="predicted"/>
<reference evidence="1" key="1">
    <citation type="submission" date="2018-06" db="EMBL/GenBank/DDBJ databases">
        <authorList>
            <person name="Zhirakovskaya E."/>
        </authorList>
    </citation>
    <scope>NUCLEOTIDE SEQUENCE</scope>
</reference>
<organism evidence="1">
    <name type="scientific">hydrothermal vent metagenome</name>
    <dbReference type="NCBI Taxonomy" id="652676"/>
    <lineage>
        <taxon>unclassified sequences</taxon>
        <taxon>metagenomes</taxon>
        <taxon>ecological metagenomes</taxon>
    </lineage>
</organism>
<sequence>REYPETVDYLLSLGLCECKDTFAKALRDVSREKDLDLEDLLSEIKSRVR</sequence>
<name>A0A3B1C980_9ZZZZ</name>
<evidence type="ECO:0000313" key="1">
    <source>
        <dbReference type="EMBL" id="VAX27066.1"/>
    </source>
</evidence>